<dbReference type="InterPro" id="IPR036513">
    <property type="entry name" value="STAS_dom_sf"/>
</dbReference>
<name>A0A6G9XUE7_NOCBR</name>
<sequence length="139" mass="15108">MSANSALHEYAEGVHRNGSAPRHRRTDSRACVQRVDRRHEGMVVRVEGEVDAIACPQFAAAVERAIRADRRTVVIDLRAARFLSIRAAATLATARQRAACDGVDIRLVGAGREVERSLEVSGVRSLFSAYPSVRAALDG</sequence>
<dbReference type="AlphaFoldDB" id="A0A6G9XUE7"/>
<dbReference type="Gene3D" id="3.30.750.24">
    <property type="entry name" value="STAS domain"/>
    <property type="match status" value="1"/>
</dbReference>
<dbReference type="PANTHER" id="PTHR33495:SF2">
    <property type="entry name" value="ANTI-SIGMA FACTOR ANTAGONIST TM_1081-RELATED"/>
    <property type="match status" value="1"/>
</dbReference>
<dbReference type="CDD" id="cd07043">
    <property type="entry name" value="STAS_anti-anti-sigma_factors"/>
    <property type="match status" value="1"/>
</dbReference>
<accession>A0A6G9XUE7</accession>
<feature type="region of interest" description="Disordered" evidence="1">
    <location>
        <begin position="1"/>
        <end position="30"/>
    </location>
</feature>
<feature type="domain" description="STAS" evidence="2">
    <location>
        <begin position="42"/>
        <end position="139"/>
    </location>
</feature>
<dbReference type="Proteomes" id="UP000501705">
    <property type="component" value="Chromosome"/>
</dbReference>
<evidence type="ECO:0000259" key="2">
    <source>
        <dbReference type="PROSITE" id="PS50801"/>
    </source>
</evidence>
<proteinExistence type="predicted"/>
<dbReference type="InterPro" id="IPR002645">
    <property type="entry name" value="STAS_dom"/>
</dbReference>
<dbReference type="PANTHER" id="PTHR33495">
    <property type="entry name" value="ANTI-SIGMA FACTOR ANTAGONIST TM_1081-RELATED-RELATED"/>
    <property type="match status" value="1"/>
</dbReference>
<dbReference type="EMBL" id="CP046171">
    <property type="protein sequence ID" value="QIS04453.1"/>
    <property type="molecule type" value="Genomic_DNA"/>
</dbReference>
<dbReference type="SUPFAM" id="SSF52091">
    <property type="entry name" value="SpoIIaa-like"/>
    <property type="match status" value="1"/>
</dbReference>
<evidence type="ECO:0000313" key="4">
    <source>
        <dbReference type="Proteomes" id="UP000501705"/>
    </source>
</evidence>
<protein>
    <submittedName>
        <fullName evidence="3">STAS domain-containing protein</fullName>
    </submittedName>
</protein>
<dbReference type="Pfam" id="PF01740">
    <property type="entry name" value="STAS"/>
    <property type="match status" value="1"/>
</dbReference>
<reference evidence="3 4" key="1">
    <citation type="journal article" date="2019" name="ACS Chem. Biol.">
        <title>Identification and Mobilization of a Cryptic Antibiotic Biosynthesis Gene Locus from a Human-Pathogenic Nocardia Isolate.</title>
        <authorList>
            <person name="Herisse M."/>
            <person name="Ishida K."/>
            <person name="Porter J.L."/>
            <person name="Howden B."/>
            <person name="Hertweck C."/>
            <person name="Stinear T.P."/>
            <person name="Pidot S.J."/>
        </authorList>
    </citation>
    <scope>NUCLEOTIDE SEQUENCE [LARGE SCALE GENOMIC DNA]</scope>
    <source>
        <strain evidence="3 4">AUSMDU00024985</strain>
    </source>
</reference>
<evidence type="ECO:0000256" key="1">
    <source>
        <dbReference type="SAM" id="MobiDB-lite"/>
    </source>
</evidence>
<dbReference type="PROSITE" id="PS50801">
    <property type="entry name" value="STAS"/>
    <property type="match status" value="1"/>
</dbReference>
<organism evidence="3 4">
    <name type="scientific">Nocardia brasiliensis</name>
    <dbReference type="NCBI Taxonomy" id="37326"/>
    <lineage>
        <taxon>Bacteria</taxon>
        <taxon>Bacillati</taxon>
        <taxon>Actinomycetota</taxon>
        <taxon>Actinomycetes</taxon>
        <taxon>Mycobacteriales</taxon>
        <taxon>Nocardiaceae</taxon>
        <taxon>Nocardia</taxon>
    </lineage>
</organism>
<dbReference type="GO" id="GO:0043856">
    <property type="term" value="F:anti-sigma factor antagonist activity"/>
    <property type="evidence" value="ECO:0007669"/>
    <property type="project" value="TreeGrafter"/>
</dbReference>
<gene>
    <name evidence="3" type="ORF">F5X71_20870</name>
</gene>
<evidence type="ECO:0000313" key="3">
    <source>
        <dbReference type="EMBL" id="QIS04453.1"/>
    </source>
</evidence>
<dbReference type="RefSeq" id="WP_167463573.1">
    <property type="nucleotide sequence ID" value="NZ_CP046171.1"/>
</dbReference>